<dbReference type="InterPro" id="IPR010730">
    <property type="entry name" value="HET"/>
</dbReference>
<evidence type="ECO:0000313" key="2">
    <source>
        <dbReference type="EMBL" id="KAJ8659522.1"/>
    </source>
</evidence>
<accession>A0AAD7V7V7</accession>
<dbReference type="PANTHER" id="PTHR24148:SF64">
    <property type="entry name" value="HETEROKARYON INCOMPATIBILITY DOMAIN-CONTAINING PROTEIN"/>
    <property type="match status" value="1"/>
</dbReference>
<protein>
    <recommendedName>
        <fullName evidence="1">Heterokaryon incompatibility domain-containing protein</fullName>
    </recommendedName>
</protein>
<dbReference type="EMBL" id="JARTCD010000018">
    <property type="protein sequence ID" value="KAJ8659522.1"/>
    <property type="molecule type" value="Genomic_DNA"/>
</dbReference>
<proteinExistence type="predicted"/>
<feature type="domain" description="Heterokaryon incompatibility" evidence="1">
    <location>
        <begin position="65"/>
        <end position="210"/>
    </location>
</feature>
<dbReference type="PANTHER" id="PTHR24148">
    <property type="entry name" value="ANKYRIN REPEAT DOMAIN-CONTAINING PROTEIN 39 HOMOLOG-RELATED"/>
    <property type="match status" value="1"/>
</dbReference>
<evidence type="ECO:0000313" key="3">
    <source>
        <dbReference type="Proteomes" id="UP001234581"/>
    </source>
</evidence>
<sequence>MTITSTSTVPPPDTEECGKLWTLEDTFIHPEFRLLYVPPKDENDKMMTIITPSKHEPSYVPDRKFYALSHLWGTDPKDNLWDVSDFISDEDGTTVDPIPMREEKRETFLNLLQENPGYWWIDVLCCRSDTPPIIMRGVYGCCHTCFAMLDCPSEAIEFFSTVILDPSKTYGEPIEGTSFERNMVKGAALWKHARDIGECRWFSRVWTMQELALPSSVILLAETCHMPCYYVSADSVWVFQYSNEFNLRDKDNSDFQANIGTLRRAVGIIHGSEEHTANDFYLLDSVLLHLAKSERSCYFAEDYVYGVLGILGLDIPRLNDIEDIWDRFLFSFQRFVEKRFWESVKDLFCCGPFFYSPNKTYNEPYPETATKHCQETMHFNICEGARSCALSGASKMADVYRGLLEITVNCSCSRCRFITTEWLNHFRYFTVVIRD</sequence>
<gene>
    <name evidence="2" type="ORF">O0I10_004887</name>
</gene>
<reference evidence="2 3" key="1">
    <citation type="submission" date="2023-03" db="EMBL/GenBank/DDBJ databases">
        <title>Genome sequence of Lichtheimia ornata CBS 291.66.</title>
        <authorList>
            <person name="Mohabir J.T."/>
            <person name="Shea T.P."/>
            <person name="Kurbessoian T."/>
            <person name="Berby B."/>
            <person name="Fontaine J."/>
            <person name="Livny J."/>
            <person name="Gnirke A."/>
            <person name="Stajich J.E."/>
            <person name="Cuomo C.A."/>
        </authorList>
    </citation>
    <scope>NUCLEOTIDE SEQUENCE [LARGE SCALE GENOMIC DNA]</scope>
    <source>
        <strain evidence="2">CBS 291.66</strain>
    </source>
</reference>
<dbReference type="Pfam" id="PF06985">
    <property type="entry name" value="HET"/>
    <property type="match status" value="1"/>
</dbReference>
<dbReference type="GeneID" id="83212300"/>
<keyword evidence="3" id="KW-1185">Reference proteome</keyword>
<dbReference type="RefSeq" id="XP_058344435.1">
    <property type="nucleotide sequence ID" value="XM_058484936.1"/>
</dbReference>
<organism evidence="2 3">
    <name type="scientific">Lichtheimia ornata</name>
    <dbReference type="NCBI Taxonomy" id="688661"/>
    <lineage>
        <taxon>Eukaryota</taxon>
        <taxon>Fungi</taxon>
        <taxon>Fungi incertae sedis</taxon>
        <taxon>Mucoromycota</taxon>
        <taxon>Mucoromycotina</taxon>
        <taxon>Mucoromycetes</taxon>
        <taxon>Mucorales</taxon>
        <taxon>Lichtheimiaceae</taxon>
        <taxon>Lichtheimia</taxon>
    </lineage>
</organism>
<comment type="caution">
    <text evidence="2">The sequence shown here is derived from an EMBL/GenBank/DDBJ whole genome shotgun (WGS) entry which is preliminary data.</text>
</comment>
<dbReference type="AlphaFoldDB" id="A0AAD7V7V7"/>
<dbReference type="InterPro" id="IPR052895">
    <property type="entry name" value="HetReg/Transcr_Mod"/>
</dbReference>
<dbReference type="Proteomes" id="UP001234581">
    <property type="component" value="Unassembled WGS sequence"/>
</dbReference>
<name>A0AAD7V7V7_9FUNG</name>
<evidence type="ECO:0000259" key="1">
    <source>
        <dbReference type="Pfam" id="PF06985"/>
    </source>
</evidence>